<keyword evidence="2" id="KW-1185">Reference proteome</keyword>
<feature type="non-terminal residue" evidence="1">
    <location>
        <position position="49"/>
    </location>
</feature>
<proteinExistence type="predicted"/>
<dbReference type="AlphaFoldDB" id="A0A6V7H2H3"/>
<organism evidence="1 2">
    <name type="scientific">Heterotrigona itama</name>
    <dbReference type="NCBI Taxonomy" id="395501"/>
    <lineage>
        <taxon>Eukaryota</taxon>
        <taxon>Metazoa</taxon>
        <taxon>Ecdysozoa</taxon>
        <taxon>Arthropoda</taxon>
        <taxon>Hexapoda</taxon>
        <taxon>Insecta</taxon>
        <taxon>Pterygota</taxon>
        <taxon>Neoptera</taxon>
        <taxon>Endopterygota</taxon>
        <taxon>Hymenoptera</taxon>
        <taxon>Apocrita</taxon>
        <taxon>Aculeata</taxon>
        <taxon>Apoidea</taxon>
        <taxon>Anthophila</taxon>
        <taxon>Apidae</taxon>
        <taxon>Heterotrigona</taxon>
    </lineage>
</organism>
<evidence type="ECO:0000313" key="2">
    <source>
        <dbReference type="Proteomes" id="UP000752696"/>
    </source>
</evidence>
<comment type="caution">
    <text evidence="1">The sequence shown here is derived from an EMBL/GenBank/DDBJ whole genome shotgun (WGS) entry which is preliminary data.</text>
</comment>
<evidence type="ECO:0000313" key="1">
    <source>
        <dbReference type="EMBL" id="CAD1470965.1"/>
    </source>
</evidence>
<dbReference type="Proteomes" id="UP000752696">
    <property type="component" value="Unassembled WGS sequence"/>
</dbReference>
<accession>A0A6V7H2H3</accession>
<name>A0A6V7H2H3_9HYME</name>
<sequence length="49" mass="5792">RKEFNNFDKWTFIRCCGKTDGLLQTKFLPVEAKKKQKRGEIMADKRTVS</sequence>
<feature type="non-terminal residue" evidence="1">
    <location>
        <position position="1"/>
    </location>
</feature>
<gene>
    <name evidence="1" type="ORF">MHI_LOCUS208534</name>
</gene>
<dbReference type="EMBL" id="CAJDYZ010004133">
    <property type="protein sequence ID" value="CAD1470965.1"/>
    <property type="molecule type" value="Genomic_DNA"/>
</dbReference>
<reference evidence="1" key="1">
    <citation type="submission" date="2020-07" db="EMBL/GenBank/DDBJ databases">
        <authorList>
            <person name="Nazaruddin N."/>
        </authorList>
    </citation>
    <scope>NUCLEOTIDE SEQUENCE</scope>
</reference>
<protein>
    <submittedName>
        <fullName evidence="1">Uncharacterized protein</fullName>
    </submittedName>
</protein>